<evidence type="ECO:0000313" key="1">
    <source>
        <dbReference type="EMBL" id="SCL67383.1"/>
    </source>
</evidence>
<dbReference type="STRING" id="47855.GA0070606_4540"/>
<sequence>MAPEAGALVVKGSIVSERVAVDMWFDPICPWAWITSRWLLEVEQVREVDVRFHVMSLSVLNEGRELPEQYQELMRTGWGPVRVCVAVEQRYGRDAVRKLYTALGTRIHLGQEKLSPELFAAALADAGLDPALADAAESAGHDEALRASHEAGMRPVGTDVGTPVIHAPGPDGGTVAFFGPVVTPAPKGEAAGRLWDGVLLVAGTPGFYELKRSRELGPIFD</sequence>
<dbReference type="SUPFAM" id="SSF52833">
    <property type="entry name" value="Thioredoxin-like"/>
    <property type="match status" value="1"/>
</dbReference>
<dbReference type="InterPro" id="IPR036249">
    <property type="entry name" value="Thioredoxin-like_sf"/>
</dbReference>
<proteinExistence type="predicted"/>
<dbReference type="Gene3D" id="3.40.30.10">
    <property type="entry name" value="Glutaredoxin"/>
    <property type="match status" value="1"/>
</dbReference>
<reference evidence="2" key="1">
    <citation type="submission" date="2016-06" db="EMBL/GenBank/DDBJ databases">
        <authorList>
            <person name="Varghese N."/>
            <person name="Submissions Spin"/>
        </authorList>
    </citation>
    <scope>NUCLEOTIDE SEQUENCE [LARGE SCALE GENOMIC DNA]</scope>
    <source>
        <strain evidence="2">DSM 43903</strain>
    </source>
</reference>
<protein>
    <recommendedName>
        <fullName evidence="3">DSBA-like thioredoxin domain-containing protein</fullName>
    </recommendedName>
</protein>
<dbReference type="AlphaFoldDB" id="A0A1C6VM37"/>
<gene>
    <name evidence="1" type="ORF">GA0070606_4540</name>
</gene>
<keyword evidence="2" id="KW-1185">Reference proteome</keyword>
<evidence type="ECO:0008006" key="3">
    <source>
        <dbReference type="Google" id="ProtNLM"/>
    </source>
</evidence>
<dbReference type="Pfam" id="PF22234">
    <property type="entry name" value="Rv2466c-like"/>
    <property type="match status" value="1"/>
</dbReference>
<name>A0A1C6VM37_9ACTN</name>
<dbReference type="EMBL" id="FMHZ01000002">
    <property type="protein sequence ID" value="SCL67383.1"/>
    <property type="molecule type" value="Genomic_DNA"/>
</dbReference>
<dbReference type="Proteomes" id="UP000199001">
    <property type="component" value="Unassembled WGS sequence"/>
</dbReference>
<dbReference type="InterPro" id="IPR053977">
    <property type="entry name" value="Rv2466c-like"/>
</dbReference>
<accession>A0A1C6VM37</accession>
<dbReference type="CDD" id="cd02972">
    <property type="entry name" value="DsbA_family"/>
    <property type="match status" value="1"/>
</dbReference>
<evidence type="ECO:0000313" key="2">
    <source>
        <dbReference type="Proteomes" id="UP000199001"/>
    </source>
</evidence>
<organism evidence="1 2">
    <name type="scientific">Micromonospora citrea</name>
    <dbReference type="NCBI Taxonomy" id="47855"/>
    <lineage>
        <taxon>Bacteria</taxon>
        <taxon>Bacillati</taxon>
        <taxon>Actinomycetota</taxon>
        <taxon>Actinomycetes</taxon>
        <taxon>Micromonosporales</taxon>
        <taxon>Micromonosporaceae</taxon>
        <taxon>Micromonospora</taxon>
    </lineage>
</organism>